<evidence type="ECO:0000313" key="2">
    <source>
        <dbReference type="Proteomes" id="UP000798662"/>
    </source>
</evidence>
<evidence type="ECO:0000313" key="1">
    <source>
        <dbReference type="EMBL" id="KAK1869288.1"/>
    </source>
</evidence>
<accession>A0ACC3CGT6</accession>
<gene>
    <name evidence="1" type="ORF">I4F81_011766</name>
</gene>
<keyword evidence="2" id="KW-1185">Reference proteome</keyword>
<dbReference type="Proteomes" id="UP000798662">
    <property type="component" value="Chromosome 3"/>
</dbReference>
<dbReference type="EMBL" id="CM020620">
    <property type="protein sequence ID" value="KAK1869288.1"/>
    <property type="molecule type" value="Genomic_DNA"/>
</dbReference>
<comment type="caution">
    <text evidence="1">The sequence shown here is derived from an EMBL/GenBank/DDBJ whole genome shotgun (WGS) entry which is preliminary data.</text>
</comment>
<name>A0ACC3CGT6_PYRYE</name>
<organism evidence="1 2">
    <name type="scientific">Pyropia yezoensis</name>
    <name type="common">Susabi-nori</name>
    <name type="synonym">Porphyra yezoensis</name>
    <dbReference type="NCBI Taxonomy" id="2788"/>
    <lineage>
        <taxon>Eukaryota</taxon>
        <taxon>Rhodophyta</taxon>
        <taxon>Bangiophyceae</taxon>
        <taxon>Bangiales</taxon>
        <taxon>Bangiaceae</taxon>
        <taxon>Pyropia</taxon>
    </lineage>
</organism>
<sequence length="211" mass="21638">MGTPRATATWAVVTQNGAPYNRLSFGHSLAAATLFLSMVLITVGVLLVLLAPVGVLTLRGGTCPLGLSAAYVVGFALLGGVSFFAAIVMLQVGAGGAGRPATRAFMANAWERSVARIPETVCVVEAEQGCRGFDRAECDGCPEAGGEARLPCDRSRCVDCGGAVHGESSCYPFLFRELAGKLRPVGIMAAVTSVAVGAEVAVFVMVNIADG</sequence>
<reference evidence="1" key="1">
    <citation type="submission" date="2019-11" db="EMBL/GenBank/DDBJ databases">
        <title>Nori genome reveals adaptations in red seaweeds to the harsh intertidal environment.</title>
        <authorList>
            <person name="Wang D."/>
            <person name="Mao Y."/>
        </authorList>
    </citation>
    <scope>NUCLEOTIDE SEQUENCE</scope>
    <source>
        <tissue evidence="1">Gametophyte</tissue>
    </source>
</reference>
<protein>
    <submittedName>
        <fullName evidence="1">Uncharacterized protein</fullName>
    </submittedName>
</protein>
<proteinExistence type="predicted"/>